<dbReference type="InterPro" id="IPR008915">
    <property type="entry name" value="Peptidase_M50"/>
</dbReference>
<feature type="transmembrane region" description="Helical" evidence="7">
    <location>
        <begin position="200"/>
        <end position="218"/>
    </location>
</feature>
<name>A0A6N1X7Y3_9BURK</name>
<dbReference type="GO" id="GO:0016020">
    <property type="term" value="C:membrane"/>
    <property type="evidence" value="ECO:0007669"/>
    <property type="project" value="InterPro"/>
</dbReference>
<protein>
    <submittedName>
        <fullName evidence="9">HlyD family efflux transporter periplasmic adaptor subunit</fullName>
    </submittedName>
</protein>
<feature type="domain" description="Peptidase M50" evidence="8">
    <location>
        <begin position="180"/>
        <end position="282"/>
    </location>
</feature>
<feature type="transmembrane region" description="Helical" evidence="7">
    <location>
        <begin position="266"/>
        <end position="287"/>
    </location>
</feature>
<dbReference type="AlphaFoldDB" id="A0A6N1X7Y3"/>
<comment type="similarity">
    <text evidence="3">Belongs to the peptidase M50B family.</text>
</comment>
<comment type="subcellular location">
    <subcellularLocation>
        <location evidence="2">Endomembrane system</location>
        <topology evidence="2">Multi-pass membrane protein</topology>
    </subcellularLocation>
</comment>
<feature type="transmembrane region" description="Helical" evidence="7">
    <location>
        <begin position="134"/>
        <end position="153"/>
    </location>
</feature>
<proteinExistence type="inferred from homology"/>
<dbReference type="EMBL" id="CP054840">
    <property type="protein sequence ID" value="QKV54938.1"/>
    <property type="molecule type" value="Genomic_DNA"/>
</dbReference>
<organism evidence="9 10">
    <name type="scientific">Comamonas antarctica</name>
    <dbReference type="NCBI Taxonomy" id="2743470"/>
    <lineage>
        <taxon>Bacteria</taxon>
        <taxon>Pseudomonadati</taxon>
        <taxon>Pseudomonadota</taxon>
        <taxon>Betaproteobacteria</taxon>
        <taxon>Burkholderiales</taxon>
        <taxon>Comamonadaceae</taxon>
        <taxon>Comamonas</taxon>
    </lineage>
</organism>
<keyword evidence="6 7" id="KW-0472">Membrane</keyword>
<feature type="transmembrane region" description="Helical" evidence="7">
    <location>
        <begin position="238"/>
        <end position="259"/>
    </location>
</feature>
<dbReference type="KEGG" id="aant:HUK68_04210"/>
<evidence type="ECO:0000259" key="8">
    <source>
        <dbReference type="Pfam" id="PF02163"/>
    </source>
</evidence>
<sequence>MREELDLLPGPVLPDGQPSWTLHDPVRNLFFQLDWASFELLRRWHLADAGAIEADIAAQTTLHVGAAEVQAMQQFLQANSLLQPAMHSAASWAAQREQRRASKLQWLLHNYLFFRIPLLRPDGWLGRITPALEFLFRPAFWWLTALAFVWGLWGVSRSWDAFTATFVDLLTLQGFVAYGITLLFVKFLHEVGHGVTAKRYGCRVPTMGLAFLVLWPVAYTDTNEVWKLTDRGQRVRVAAAGITTELLIAVWALLAWLWLPEGWPKAMAFLLATTTWVSTLVINASPFMRFDGYFLLSDYLQMPNLHARAFALARWDLRERLFRLGEPAPEYFPAPKRRALVLFAWATWIYRLVLFLGIAALVYHFFIKALGIFLFLVEIVWFIAKPLWSEIKAWRERAPKIARSARARRSALIAALLALLLFVPWPVPVLSSGLLQARELWPLHAPEGAQLLQAPPAEGTPVAAGAPLFALESPALRAAAAVSQARLQQVAQQSAAAGFDGELRRDWQVLQERQAEALAQQDAVDSDAARFRLRAGGAGQLRDVDPDLRAGEWVARRELLGRVVGSAGQEVVAYVPEDTLYRIRAGDSGLFIAEGGAGPVLELRVRSIDQDASRSLNEAALATTAGGNVPVRSMQNVLYPERPVYRVVLDVVASEPSAALAAQHRWRGRVSIRGRWEAPGAQFVRQAASVFWREAGF</sequence>
<accession>A0A6N1X7Y3</accession>
<dbReference type="GO" id="GO:0031293">
    <property type="term" value="P:membrane protein intracellular domain proteolysis"/>
    <property type="evidence" value="ECO:0007669"/>
    <property type="project" value="TreeGrafter"/>
</dbReference>
<evidence type="ECO:0000256" key="2">
    <source>
        <dbReference type="ARBA" id="ARBA00004127"/>
    </source>
</evidence>
<dbReference type="PANTHER" id="PTHR13325">
    <property type="entry name" value="PROTEASE M50 MEMBRANE-BOUND TRANSCRIPTION FACTOR SITE 2 PROTEASE"/>
    <property type="match status" value="1"/>
</dbReference>
<evidence type="ECO:0000313" key="9">
    <source>
        <dbReference type="EMBL" id="QKV54938.1"/>
    </source>
</evidence>
<evidence type="ECO:0000313" key="10">
    <source>
        <dbReference type="Proteomes" id="UP000509579"/>
    </source>
</evidence>
<evidence type="ECO:0000256" key="5">
    <source>
        <dbReference type="ARBA" id="ARBA00022989"/>
    </source>
</evidence>
<evidence type="ECO:0000256" key="1">
    <source>
        <dbReference type="ARBA" id="ARBA00001947"/>
    </source>
</evidence>
<dbReference type="Pfam" id="PF02163">
    <property type="entry name" value="Peptidase_M50"/>
    <property type="match status" value="1"/>
</dbReference>
<keyword evidence="10" id="KW-1185">Reference proteome</keyword>
<dbReference type="InterPro" id="IPR001193">
    <property type="entry name" value="MBTPS2"/>
</dbReference>
<dbReference type="GO" id="GO:0005737">
    <property type="term" value="C:cytoplasm"/>
    <property type="evidence" value="ECO:0007669"/>
    <property type="project" value="TreeGrafter"/>
</dbReference>
<feature type="transmembrane region" description="Helical" evidence="7">
    <location>
        <begin position="338"/>
        <end position="363"/>
    </location>
</feature>
<evidence type="ECO:0000256" key="3">
    <source>
        <dbReference type="ARBA" id="ARBA00007931"/>
    </source>
</evidence>
<feature type="transmembrane region" description="Helical" evidence="7">
    <location>
        <begin position="369"/>
        <end position="388"/>
    </location>
</feature>
<dbReference type="GO" id="GO:0012505">
    <property type="term" value="C:endomembrane system"/>
    <property type="evidence" value="ECO:0007669"/>
    <property type="project" value="UniProtKB-SubCell"/>
</dbReference>
<evidence type="ECO:0000256" key="7">
    <source>
        <dbReference type="SAM" id="Phobius"/>
    </source>
</evidence>
<feature type="transmembrane region" description="Helical" evidence="7">
    <location>
        <begin position="409"/>
        <end position="427"/>
    </location>
</feature>
<dbReference type="GO" id="GO:0004222">
    <property type="term" value="F:metalloendopeptidase activity"/>
    <property type="evidence" value="ECO:0007669"/>
    <property type="project" value="InterPro"/>
</dbReference>
<feature type="transmembrane region" description="Helical" evidence="7">
    <location>
        <begin position="165"/>
        <end position="188"/>
    </location>
</feature>
<dbReference type="PANTHER" id="PTHR13325:SF3">
    <property type="entry name" value="MEMBRANE-BOUND TRANSCRIPTION FACTOR SITE-2 PROTEASE"/>
    <property type="match status" value="1"/>
</dbReference>
<keyword evidence="4 7" id="KW-0812">Transmembrane</keyword>
<comment type="cofactor">
    <cofactor evidence="1">
        <name>Zn(2+)</name>
        <dbReference type="ChEBI" id="CHEBI:29105"/>
    </cofactor>
</comment>
<keyword evidence="5 7" id="KW-1133">Transmembrane helix</keyword>
<gene>
    <name evidence="9" type="ORF">HUK68_04210</name>
</gene>
<dbReference type="Proteomes" id="UP000509579">
    <property type="component" value="Chromosome"/>
</dbReference>
<evidence type="ECO:0000256" key="6">
    <source>
        <dbReference type="ARBA" id="ARBA00023136"/>
    </source>
</evidence>
<reference evidence="9 10" key="1">
    <citation type="submission" date="2020-06" db="EMBL/GenBank/DDBJ databases">
        <title>Acidovorax antarctica sp. nov., isolated from Corinth ice sheet soil, Antarctic Fields Peninsula.</title>
        <authorList>
            <person name="Xu Q."/>
            <person name="Peng F."/>
        </authorList>
    </citation>
    <scope>NUCLEOTIDE SEQUENCE [LARGE SCALE GENOMIC DNA]</scope>
    <source>
        <strain evidence="9 10">16-35-5</strain>
    </source>
</reference>
<evidence type="ECO:0000256" key="4">
    <source>
        <dbReference type="ARBA" id="ARBA00022692"/>
    </source>
</evidence>